<comment type="similarity">
    <text evidence="2">Belongs to the 2H phosphoesterase superfamily. ThpR family.</text>
</comment>
<name>A0ABU5VWC1_9BACT</name>
<keyword evidence="1 2" id="KW-0378">Hydrolase</keyword>
<dbReference type="SUPFAM" id="SSF55144">
    <property type="entry name" value="LigT-like"/>
    <property type="match status" value="1"/>
</dbReference>
<evidence type="ECO:0000313" key="4">
    <source>
        <dbReference type="EMBL" id="MEA9357352.1"/>
    </source>
</evidence>
<comment type="catalytic activity">
    <reaction evidence="2">
        <text>a 3'-end 2',3'-cyclophospho-ribonucleotide-RNA + H2O = a 3'-end 2'-phospho-ribonucleotide-RNA + H(+)</text>
        <dbReference type="Rhea" id="RHEA:11828"/>
        <dbReference type="Rhea" id="RHEA-COMP:10464"/>
        <dbReference type="Rhea" id="RHEA-COMP:17353"/>
        <dbReference type="ChEBI" id="CHEBI:15377"/>
        <dbReference type="ChEBI" id="CHEBI:15378"/>
        <dbReference type="ChEBI" id="CHEBI:83064"/>
        <dbReference type="ChEBI" id="CHEBI:173113"/>
        <dbReference type="EC" id="3.1.4.58"/>
    </reaction>
</comment>
<comment type="caution">
    <text evidence="2">Lacks conserved residue(s) required for the propagation of feature annotation.</text>
</comment>
<dbReference type="HAMAP" id="MF_01940">
    <property type="entry name" value="RNA_CPDase"/>
    <property type="match status" value="1"/>
</dbReference>
<proteinExistence type="inferred from homology"/>
<dbReference type="InterPro" id="IPR009097">
    <property type="entry name" value="Cyclic_Pdiesterase"/>
</dbReference>
<reference evidence="4 5" key="1">
    <citation type="submission" date="2023-11" db="EMBL/GenBank/DDBJ databases">
        <title>A Novel Polar Bacteriovorax (B. antarcticus) Isolated from the Biocrust in Antarctica.</title>
        <authorList>
            <person name="Mun W."/>
            <person name="Choi S.Y."/>
            <person name="Mitchell R.J."/>
        </authorList>
    </citation>
    <scope>NUCLEOTIDE SEQUENCE [LARGE SCALE GENOMIC DNA]</scope>
    <source>
        <strain evidence="4 5">PP10</strain>
    </source>
</reference>
<gene>
    <name evidence="4" type="primary">thpR</name>
    <name evidence="4" type="ORF">SHI21_14090</name>
</gene>
<keyword evidence="5" id="KW-1185">Reference proteome</keyword>
<dbReference type="Pfam" id="PF02834">
    <property type="entry name" value="LigT_PEase"/>
    <property type="match status" value="1"/>
</dbReference>
<dbReference type="Proteomes" id="UP001302274">
    <property type="component" value="Unassembled WGS sequence"/>
</dbReference>
<dbReference type="EMBL" id="JAYGJQ010000002">
    <property type="protein sequence ID" value="MEA9357352.1"/>
    <property type="molecule type" value="Genomic_DNA"/>
</dbReference>
<dbReference type="PANTHER" id="PTHR35561">
    <property type="entry name" value="RNA 2',3'-CYCLIC PHOSPHODIESTERASE"/>
    <property type="match status" value="1"/>
</dbReference>
<dbReference type="PANTHER" id="PTHR35561:SF1">
    <property type="entry name" value="RNA 2',3'-CYCLIC PHOSPHODIESTERASE"/>
    <property type="match status" value="1"/>
</dbReference>
<evidence type="ECO:0000256" key="1">
    <source>
        <dbReference type="ARBA" id="ARBA00022801"/>
    </source>
</evidence>
<dbReference type="EC" id="3.1.4.58" evidence="2"/>
<organism evidence="4 5">
    <name type="scientific">Bacteriovorax antarcticus</name>
    <dbReference type="NCBI Taxonomy" id="3088717"/>
    <lineage>
        <taxon>Bacteria</taxon>
        <taxon>Pseudomonadati</taxon>
        <taxon>Bdellovibrionota</taxon>
        <taxon>Bacteriovoracia</taxon>
        <taxon>Bacteriovoracales</taxon>
        <taxon>Bacteriovoracaceae</taxon>
        <taxon>Bacteriovorax</taxon>
    </lineage>
</organism>
<feature type="short sequence motif" description="HXTX 1" evidence="2">
    <location>
        <begin position="42"/>
        <end position="45"/>
    </location>
</feature>
<comment type="caution">
    <text evidence="4">The sequence shown here is derived from an EMBL/GenBank/DDBJ whole genome shotgun (WGS) entry which is preliminary data.</text>
</comment>
<dbReference type="RefSeq" id="WP_323577328.1">
    <property type="nucleotide sequence ID" value="NZ_JAYGJQ010000002.1"/>
</dbReference>
<dbReference type="Gene3D" id="3.90.1140.10">
    <property type="entry name" value="Cyclic phosphodiesterase"/>
    <property type="match status" value="1"/>
</dbReference>
<evidence type="ECO:0000256" key="2">
    <source>
        <dbReference type="HAMAP-Rule" id="MF_01940"/>
    </source>
</evidence>
<accession>A0ABU5VWC1</accession>
<dbReference type="NCBIfam" id="TIGR02258">
    <property type="entry name" value="2_5_ligase"/>
    <property type="match status" value="1"/>
</dbReference>
<evidence type="ECO:0000259" key="3">
    <source>
        <dbReference type="Pfam" id="PF02834"/>
    </source>
</evidence>
<feature type="active site" description="Proton donor" evidence="2">
    <location>
        <position position="42"/>
    </location>
</feature>
<dbReference type="InterPro" id="IPR004175">
    <property type="entry name" value="RNA_CPDase"/>
</dbReference>
<evidence type="ECO:0000313" key="5">
    <source>
        <dbReference type="Proteomes" id="UP001302274"/>
    </source>
</evidence>
<sequence>MRLFLGVDAQNLILKKDQLNKLRVGLKSKDIEHRFEPHDQWHITLISLGDINQEDYEDREGYINNVIQAHPRFELKLQSVLAFPNLKEGRVLWIGVQNSRELRSLQADLCQQIPSFCELEFKPILPIVRLRNHKNVTNILSPYRSTQFGKLSVETVVLYEMISSGAFPVFRPLKTYYLSPLAA</sequence>
<comment type="function">
    <text evidence="2">Hydrolyzes RNA 2',3'-cyclic phosphodiester to an RNA 2'-phosphomonoester.</text>
</comment>
<dbReference type="InterPro" id="IPR014051">
    <property type="entry name" value="Phosphoesterase_HXTX"/>
</dbReference>
<feature type="domain" description="Phosphoesterase HXTX" evidence="3">
    <location>
        <begin position="16"/>
        <end position="93"/>
    </location>
</feature>
<protein>
    <recommendedName>
        <fullName evidence="2">RNA 2',3'-cyclic phosphodiesterase</fullName>
        <shortName evidence="2">RNA 2',3'-CPDase</shortName>
        <ecNumber evidence="2">3.1.4.58</ecNumber>
    </recommendedName>
</protein>